<dbReference type="Proteomes" id="UP000714275">
    <property type="component" value="Unassembled WGS sequence"/>
</dbReference>
<feature type="signal peptide" evidence="2">
    <location>
        <begin position="1"/>
        <end position="26"/>
    </location>
</feature>
<feature type="chain" id="PRO_5040285058" description="Secreted protein" evidence="2">
    <location>
        <begin position="27"/>
        <end position="122"/>
    </location>
</feature>
<dbReference type="OrthoDB" id="10463310at2759"/>
<sequence>MPILRCRPSVMLCLLFCICMPQMHQPLLLVASTSSQTSQCHARDWKQQSKLQLLQGHEVCLPRKRWRVVCKHKPADWINRPQGTLRKRQRDDEDDVITLDYKPGDQIDKPLDVRKRRHKELR</sequence>
<feature type="region of interest" description="Disordered" evidence="1">
    <location>
        <begin position="101"/>
        <end position="122"/>
    </location>
</feature>
<evidence type="ECO:0000256" key="2">
    <source>
        <dbReference type="SAM" id="SignalP"/>
    </source>
</evidence>
<keyword evidence="4" id="KW-1185">Reference proteome</keyword>
<protein>
    <recommendedName>
        <fullName evidence="5">Secreted protein</fullName>
    </recommendedName>
</protein>
<gene>
    <name evidence="3" type="ORF">EV702DRAFT_1042421</name>
</gene>
<evidence type="ECO:0000256" key="1">
    <source>
        <dbReference type="SAM" id="MobiDB-lite"/>
    </source>
</evidence>
<keyword evidence="2" id="KW-0732">Signal</keyword>
<accession>A0A9P7A4I3</accession>
<evidence type="ECO:0000313" key="3">
    <source>
        <dbReference type="EMBL" id="KAG1781301.1"/>
    </source>
</evidence>
<evidence type="ECO:0008006" key="5">
    <source>
        <dbReference type="Google" id="ProtNLM"/>
    </source>
</evidence>
<reference evidence="3" key="1">
    <citation type="journal article" date="2020" name="New Phytol.">
        <title>Comparative genomics reveals dynamic genome evolution in host specialist ectomycorrhizal fungi.</title>
        <authorList>
            <person name="Lofgren L.A."/>
            <person name="Nguyen N.H."/>
            <person name="Vilgalys R."/>
            <person name="Ruytinx J."/>
            <person name="Liao H.L."/>
            <person name="Branco S."/>
            <person name="Kuo A."/>
            <person name="LaButti K."/>
            <person name="Lipzen A."/>
            <person name="Andreopoulos W."/>
            <person name="Pangilinan J."/>
            <person name="Riley R."/>
            <person name="Hundley H."/>
            <person name="Na H."/>
            <person name="Barry K."/>
            <person name="Grigoriev I.V."/>
            <person name="Stajich J.E."/>
            <person name="Kennedy P.G."/>
        </authorList>
    </citation>
    <scope>NUCLEOTIDE SEQUENCE</scope>
    <source>
        <strain evidence="3">DOB743</strain>
    </source>
</reference>
<evidence type="ECO:0000313" key="4">
    <source>
        <dbReference type="Proteomes" id="UP000714275"/>
    </source>
</evidence>
<comment type="caution">
    <text evidence="3">The sequence shown here is derived from an EMBL/GenBank/DDBJ whole genome shotgun (WGS) entry which is preliminary data.</text>
</comment>
<dbReference type="AlphaFoldDB" id="A0A9P7A4I3"/>
<name>A0A9P7A4I3_9AGAM</name>
<organism evidence="3 4">
    <name type="scientific">Suillus placidus</name>
    <dbReference type="NCBI Taxonomy" id="48579"/>
    <lineage>
        <taxon>Eukaryota</taxon>
        <taxon>Fungi</taxon>
        <taxon>Dikarya</taxon>
        <taxon>Basidiomycota</taxon>
        <taxon>Agaricomycotina</taxon>
        <taxon>Agaricomycetes</taxon>
        <taxon>Agaricomycetidae</taxon>
        <taxon>Boletales</taxon>
        <taxon>Suillineae</taxon>
        <taxon>Suillaceae</taxon>
        <taxon>Suillus</taxon>
    </lineage>
</organism>
<proteinExistence type="predicted"/>
<feature type="compositionally biased region" description="Basic and acidic residues" evidence="1">
    <location>
        <begin position="102"/>
        <end position="113"/>
    </location>
</feature>
<dbReference type="EMBL" id="JABBWD010000006">
    <property type="protein sequence ID" value="KAG1781301.1"/>
    <property type="molecule type" value="Genomic_DNA"/>
</dbReference>